<gene>
    <name evidence="1" type="ordered locus">Bint_0938</name>
</gene>
<reference evidence="1 2" key="1">
    <citation type="journal article" date="2011" name="BMC Genomics">
        <title>Complete genome sequence of Brachyspira intermedia reveals unique genomic features in Brachyspira species and phage-mediated horizontal gene transfer.</title>
        <authorList>
            <person name="Hafstrom T."/>
            <person name="Jansson D.S."/>
            <person name="Segerman B."/>
        </authorList>
    </citation>
    <scope>NUCLEOTIDE SEQUENCE [LARGE SCALE GENOMIC DNA]</scope>
    <source>
        <strain evidence="2">ATCC 51140 / PWS/A</strain>
    </source>
</reference>
<dbReference type="OrthoDB" id="307259at2"/>
<sequence>MKKMHLDIINFLFDKNRELINNKETILNLLLENYENLINSLKEYKLSKPPRINIFKLIDIEELERKNSTILYELLKININNSNVQFNFINSFLKYIFKENIINNTNESFEIEKEYSPKGTQKSIDLYIHNRNFSVIIENKINSGDNGDNQLLNYIKYVKDEISHNNIYVIYLTRDGYLPSENSLPTKERIKLKNKFINISHRNIAEWLKYIIYEDENCNFIHMKEYDNFKSAIVQIIEEEEYLSSSSEEDTFMQDKLKELLQSNEAYNNISTPEEAQEYIDLIESTIEILRHKKTDNMQDYIDYIKKVSDILREDKKYKFEIEDSDTIKDNLFNKNFSHTIYKGSDQIEGLYIILVLKYNHISVGFDTGGIKKRELGNIIEKIKNYKIKWLNRNDNEGIWYDIDINNESTEDTASKMKELYEALKNIK</sequence>
<proteinExistence type="predicted"/>
<dbReference type="HOGENOM" id="CLU_613847_0_0_12"/>
<accession>G0ELR3</accession>
<dbReference type="Proteomes" id="UP000008522">
    <property type="component" value="Chromosome"/>
</dbReference>
<organism evidence="1 2">
    <name type="scientific">Brachyspira intermedia (strain ATCC 51140 / PWS/A)</name>
    <name type="common">Serpulina intermedia</name>
    <dbReference type="NCBI Taxonomy" id="1045858"/>
    <lineage>
        <taxon>Bacteria</taxon>
        <taxon>Pseudomonadati</taxon>
        <taxon>Spirochaetota</taxon>
        <taxon>Spirochaetia</taxon>
        <taxon>Brachyspirales</taxon>
        <taxon>Brachyspiraceae</taxon>
        <taxon>Brachyspira</taxon>
    </lineage>
</organism>
<keyword evidence="2" id="KW-1185">Reference proteome</keyword>
<protein>
    <recommendedName>
        <fullName evidence="3">PD-(D/E)XK nuclease superfamily protein</fullName>
    </recommendedName>
</protein>
<dbReference type="KEGG" id="bip:Bint_0938"/>
<name>G0ELR3_BRAIP</name>
<dbReference type="PATRIC" id="fig|1045858.4.peg.938"/>
<evidence type="ECO:0000313" key="1">
    <source>
        <dbReference type="EMBL" id="AEM21563.1"/>
    </source>
</evidence>
<evidence type="ECO:0000313" key="2">
    <source>
        <dbReference type="Proteomes" id="UP000008522"/>
    </source>
</evidence>
<dbReference type="EMBL" id="CP002874">
    <property type="protein sequence ID" value="AEM21563.1"/>
    <property type="molecule type" value="Genomic_DNA"/>
</dbReference>
<dbReference type="AlphaFoldDB" id="G0ELR3"/>
<dbReference type="RefSeq" id="WP_014487400.1">
    <property type="nucleotide sequence ID" value="NC_017243.1"/>
</dbReference>
<dbReference type="GeneID" id="44969492"/>
<evidence type="ECO:0008006" key="3">
    <source>
        <dbReference type="Google" id="ProtNLM"/>
    </source>
</evidence>